<keyword evidence="3" id="KW-1185">Reference proteome</keyword>
<feature type="transmembrane region" description="Helical" evidence="1">
    <location>
        <begin position="116"/>
        <end position="136"/>
    </location>
</feature>
<evidence type="ECO:0000313" key="2">
    <source>
        <dbReference type="EMBL" id="GHA93407.1"/>
    </source>
</evidence>
<keyword evidence="1" id="KW-0472">Membrane</keyword>
<keyword evidence="1" id="KW-0812">Transmembrane</keyword>
<protein>
    <recommendedName>
        <fullName evidence="4">RDD family protein</fullName>
    </recommendedName>
</protein>
<reference evidence="2" key="1">
    <citation type="journal article" date="2014" name="Int. J. Syst. Evol. Microbiol.">
        <title>Complete genome sequence of Corynebacterium casei LMG S-19264T (=DSM 44701T), isolated from a smear-ripened cheese.</title>
        <authorList>
            <consortium name="US DOE Joint Genome Institute (JGI-PGF)"/>
            <person name="Walter F."/>
            <person name="Albersmeier A."/>
            <person name="Kalinowski J."/>
            <person name="Ruckert C."/>
        </authorList>
    </citation>
    <scope>NUCLEOTIDE SEQUENCE</scope>
    <source>
        <strain evidence="2">KCTC 32513</strain>
    </source>
</reference>
<organism evidence="2 3">
    <name type="scientific">Algimonas arctica</name>
    <dbReference type="NCBI Taxonomy" id="1479486"/>
    <lineage>
        <taxon>Bacteria</taxon>
        <taxon>Pseudomonadati</taxon>
        <taxon>Pseudomonadota</taxon>
        <taxon>Alphaproteobacteria</taxon>
        <taxon>Maricaulales</taxon>
        <taxon>Robiginitomaculaceae</taxon>
        <taxon>Algimonas</taxon>
    </lineage>
</organism>
<dbReference type="AlphaFoldDB" id="A0A8J3G244"/>
<accession>A0A8J3G244</accession>
<evidence type="ECO:0000313" key="3">
    <source>
        <dbReference type="Proteomes" id="UP000634004"/>
    </source>
</evidence>
<sequence>MAFFGDYVAVNIAFYLMVGLAIRLITSALEMPVAEMENLITDVQEGAALFFVCLYFTVSEIRNGSTSFKDLFGLHVSGTSQQIIKRNMLKFLPVWISLLGNIISDDTCLKWLEIGGTVMVIAGSCLGLYYLSSVFYGPKGTLYDRLSGTVVTYHPTMDRGF</sequence>
<dbReference type="EMBL" id="BMZH01000005">
    <property type="protein sequence ID" value="GHA93407.1"/>
    <property type="molecule type" value="Genomic_DNA"/>
</dbReference>
<gene>
    <name evidence="2" type="ORF">GCM10009069_15590</name>
</gene>
<name>A0A8J3G244_9PROT</name>
<keyword evidence="1" id="KW-1133">Transmembrane helix</keyword>
<evidence type="ECO:0000256" key="1">
    <source>
        <dbReference type="SAM" id="Phobius"/>
    </source>
</evidence>
<feature type="transmembrane region" description="Helical" evidence="1">
    <location>
        <begin position="12"/>
        <end position="29"/>
    </location>
</feature>
<comment type="caution">
    <text evidence="2">The sequence shown here is derived from an EMBL/GenBank/DDBJ whole genome shotgun (WGS) entry which is preliminary data.</text>
</comment>
<evidence type="ECO:0008006" key="4">
    <source>
        <dbReference type="Google" id="ProtNLM"/>
    </source>
</evidence>
<reference evidence="2" key="2">
    <citation type="submission" date="2020-09" db="EMBL/GenBank/DDBJ databases">
        <authorList>
            <person name="Sun Q."/>
            <person name="Kim S."/>
        </authorList>
    </citation>
    <scope>NUCLEOTIDE SEQUENCE</scope>
    <source>
        <strain evidence="2">KCTC 32513</strain>
    </source>
</reference>
<proteinExistence type="predicted"/>
<dbReference type="Proteomes" id="UP000634004">
    <property type="component" value="Unassembled WGS sequence"/>
</dbReference>